<dbReference type="OrthoDB" id="137511at2"/>
<sequence length="533" mass="59258">MTCKKLCAALLLLAMLATLAAGCGKSGAGTNEQVFRYALEAEPATLDPAKSTAIPESLVELQIFEGLTRLDAQDQPAPGVAEKWEVSPDGLTYVFHLRAGAKWANGEPVTAQDFAFAWQRVLNPETASENAYMLFPVKNAQAYNEKKLPAEQLGIKALDELTLEVTLEKPTAYFLSLVAFHAFYPVHQKTVTASPDNWANEVATLIGNGPFKISHWTHSGKLEFVKNDQYWDTTAVKLTKMEWPISDSQTTRLAMLENNQVDMIVEPPVVEHDRLTQAGLLKISPYLGIYYYVFNTQAAPFDNPQVRKAFAQAVNREALVKNVIKGGKKPAYAWVAPGLINPASSRDFREEGGNYAVEDAGQAKKLLADAGYPDGKGLPPVTLTFNTSELHKSIAEAMQEMWKQNLGITVNLTNQESKVFLEARNHGDYQIARASWVGDYADPMTFMDVFKDPDNDANYTNPAYNRLVEQAQSTPDQQVRMQAMHAAEKILFDDAVIIPIYYTTQPFISKPYVKGYFWSVLGLADFKTTYIEK</sequence>
<dbReference type="InterPro" id="IPR030678">
    <property type="entry name" value="Peptide/Ni-bd"/>
</dbReference>
<gene>
    <name evidence="7" type="primary">dppE</name>
    <name evidence="7" type="ORF">SPTER_38240</name>
</gene>
<keyword evidence="8" id="KW-1185">Reference proteome</keyword>
<evidence type="ECO:0000313" key="8">
    <source>
        <dbReference type="Proteomes" id="UP000320776"/>
    </source>
</evidence>
<evidence type="ECO:0000256" key="4">
    <source>
        <dbReference type="ARBA" id="ARBA00022729"/>
    </source>
</evidence>
<name>A0A517DYG8_9FIRM</name>
<evidence type="ECO:0000256" key="3">
    <source>
        <dbReference type="ARBA" id="ARBA00022448"/>
    </source>
</evidence>
<dbReference type="FunFam" id="3.90.76.10:FF:000001">
    <property type="entry name" value="Oligopeptide ABC transporter substrate-binding protein"/>
    <property type="match status" value="1"/>
</dbReference>
<evidence type="ECO:0000256" key="1">
    <source>
        <dbReference type="ARBA" id="ARBA00004196"/>
    </source>
</evidence>
<keyword evidence="4 5" id="KW-0732">Signal</keyword>
<dbReference type="GO" id="GO:1904680">
    <property type="term" value="F:peptide transmembrane transporter activity"/>
    <property type="evidence" value="ECO:0007669"/>
    <property type="project" value="TreeGrafter"/>
</dbReference>
<dbReference type="Pfam" id="PF00496">
    <property type="entry name" value="SBP_bac_5"/>
    <property type="match status" value="1"/>
</dbReference>
<proteinExistence type="inferred from homology"/>
<feature type="chain" id="PRO_5038774252" evidence="5">
    <location>
        <begin position="21"/>
        <end position="533"/>
    </location>
</feature>
<feature type="signal peptide" evidence="5">
    <location>
        <begin position="1"/>
        <end position="20"/>
    </location>
</feature>
<dbReference type="GO" id="GO:0030288">
    <property type="term" value="C:outer membrane-bounded periplasmic space"/>
    <property type="evidence" value="ECO:0007669"/>
    <property type="project" value="UniProtKB-ARBA"/>
</dbReference>
<dbReference type="AlphaFoldDB" id="A0A517DYG8"/>
<dbReference type="RefSeq" id="WP_144351791.1">
    <property type="nucleotide sequence ID" value="NZ_CP036259.1"/>
</dbReference>
<dbReference type="PIRSF" id="PIRSF002741">
    <property type="entry name" value="MppA"/>
    <property type="match status" value="1"/>
</dbReference>
<dbReference type="Gene3D" id="3.40.190.10">
    <property type="entry name" value="Periplasmic binding protein-like II"/>
    <property type="match status" value="1"/>
</dbReference>
<dbReference type="Gene3D" id="3.90.76.10">
    <property type="entry name" value="Dipeptide-binding Protein, Domain 1"/>
    <property type="match status" value="1"/>
</dbReference>
<dbReference type="FunFam" id="3.10.105.10:FF:000001">
    <property type="entry name" value="Oligopeptide ABC transporter, oligopeptide-binding protein"/>
    <property type="match status" value="1"/>
</dbReference>
<reference evidence="7 8" key="1">
    <citation type="submission" date="2019-02" db="EMBL/GenBank/DDBJ databases">
        <title>Closed genome of Sporomusa termitida DSM 4440.</title>
        <authorList>
            <person name="Poehlein A."/>
            <person name="Daniel R."/>
        </authorList>
    </citation>
    <scope>NUCLEOTIDE SEQUENCE [LARGE SCALE GENOMIC DNA]</scope>
    <source>
        <strain evidence="7 8">DSM 4440</strain>
    </source>
</reference>
<comment type="subcellular location">
    <subcellularLocation>
        <location evidence="1">Cell envelope</location>
    </subcellularLocation>
</comment>
<dbReference type="SUPFAM" id="SSF53850">
    <property type="entry name" value="Periplasmic binding protein-like II"/>
    <property type="match status" value="1"/>
</dbReference>
<evidence type="ECO:0000256" key="2">
    <source>
        <dbReference type="ARBA" id="ARBA00005695"/>
    </source>
</evidence>
<keyword evidence="3" id="KW-0813">Transport</keyword>
<feature type="domain" description="Solute-binding protein family 5" evidence="6">
    <location>
        <begin position="76"/>
        <end position="456"/>
    </location>
</feature>
<dbReference type="Proteomes" id="UP000320776">
    <property type="component" value="Chromosome"/>
</dbReference>
<dbReference type="EMBL" id="CP036259">
    <property type="protein sequence ID" value="QDR82398.1"/>
    <property type="molecule type" value="Genomic_DNA"/>
</dbReference>
<evidence type="ECO:0000313" key="7">
    <source>
        <dbReference type="EMBL" id="QDR82398.1"/>
    </source>
</evidence>
<dbReference type="KEGG" id="sted:SPTER_38240"/>
<dbReference type="CDD" id="cd08504">
    <property type="entry name" value="PBP2_OppA"/>
    <property type="match status" value="1"/>
</dbReference>
<dbReference type="GO" id="GO:0043190">
    <property type="term" value="C:ATP-binding cassette (ABC) transporter complex"/>
    <property type="evidence" value="ECO:0007669"/>
    <property type="project" value="InterPro"/>
</dbReference>
<dbReference type="GO" id="GO:0015833">
    <property type="term" value="P:peptide transport"/>
    <property type="evidence" value="ECO:0007669"/>
    <property type="project" value="TreeGrafter"/>
</dbReference>
<dbReference type="PANTHER" id="PTHR30290">
    <property type="entry name" value="PERIPLASMIC BINDING COMPONENT OF ABC TRANSPORTER"/>
    <property type="match status" value="1"/>
</dbReference>
<protein>
    <submittedName>
        <fullName evidence="7">Dipeptide-binding protein DppE</fullName>
    </submittedName>
</protein>
<evidence type="ECO:0000259" key="6">
    <source>
        <dbReference type="Pfam" id="PF00496"/>
    </source>
</evidence>
<comment type="similarity">
    <text evidence="2">Belongs to the bacterial solute-binding protein 5 family.</text>
</comment>
<dbReference type="PROSITE" id="PS51257">
    <property type="entry name" value="PROKAR_LIPOPROTEIN"/>
    <property type="match status" value="1"/>
</dbReference>
<dbReference type="PANTHER" id="PTHR30290:SF10">
    <property type="entry name" value="PERIPLASMIC OLIGOPEPTIDE-BINDING PROTEIN-RELATED"/>
    <property type="match status" value="1"/>
</dbReference>
<dbReference type="InterPro" id="IPR039424">
    <property type="entry name" value="SBP_5"/>
</dbReference>
<dbReference type="InterPro" id="IPR000914">
    <property type="entry name" value="SBP_5_dom"/>
</dbReference>
<organism evidence="7 8">
    <name type="scientific">Sporomusa termitida</name>
    <dbReference type="NCBI Taxonomy" id="2377"/>
    <lineage>
        <taxon>Bacteria</taxon>
        <taxon>Bacillati</taxon>
        <taxon>Bacillota</taxon>
        <taxon>Negativicutes</taxon>
        <taxon>Selenomonadales</taxon>
        <taxon>Sporomusaceae</taxon>
        <taxon>Sporomusa</taxon>
    </lineage>
</organism>
<dbReference type="Gene3D" id="3.10.105.10">
    <property type="entry name" value="Dipeptide-binding Protein, Domain 3"/>
    <property type="match status" value="1"/>
</dbReference>
<accession>A0A517DYG8</accession>
<evidence type="ECO:0000256" key="5">
    <source>
        <dbReference type="SAM" id="SignalP"/>
    </source>
</evidence>